<accession>A0A0S4TPC1</accession>
<name>A0A0S4TPC1_RALSL</name>
<dbReference type="AlphaFoldDB" id="A0A0S4TPC1"/>
<gene>
    <name evidence="1" type="ORF">RUN39_v1_250004</name>
</gene>
<sequence>MRRLSFMTAVTTTRFDERRTTTFGLVGGITFCESMVPLISPPFTRTCSCNPTRLAS</sequence>
<reference evidence="1" key="1">
    <citation type="submission" date="2015-10" db="EMBL/GenBank/DDBJ databases">
        <authorList>
            <person name="Gilbert D.G."/>
        </authorList>
    </citation>
    <scope>NUCLEOTIDE SEQUENCE</scope>
    <source>
        <strain evidence="1">Phyl III-seqv23</strain>
    </source>
</reference>
<dbReference type="EMBL" id="LN899819">
    <property type="protein sequence ID" value="CUV11836.1"/>
    <property type="molecule type" value="Genomic_DNA"/>
</dbReference>
<organism evidence="1">
    <name type="scientific">Ralstonia solanacearum</name>
    <name type="common">Pseudomonas solanacearum</name>
    <dbReference type="NCBI Taxonomy" id="305"/>
    <lineage>
        <taxon>Bacteria</taxon>
        <taxon>Pseudomonadati</taxon>
        <taxon>Pseudomonadota</taxon>
        <taxon>Betaproteobacteria</taxon>
        <taxon>Burkholderiales</taxon>
        <taxon>Burkholderiaceae</taxon>
        <taxon>Ralstonia</taxon>
        <taxon>Ralstonia solanacearum species complex</taxon>
    </lineage>
</organism>
<proteinExistence type="predicted"/>
<evidence type="ECO:0000313" key="1">
    <source>
        <dbReference type="EMBL" id="CUV11836.1"/>
    </source>
</evidence>
<protein>
    <submittedName>
        <fullName evidence="1">Uncharacterized protein</fullName>
    </submittedName>
</protein>